<dbReference type="STRING" id="595434.RISK_000814"/>
<dbReference type="AlphaFoldDB" id="A0A0J1BKR2"/>
<gene>
    <name evidence="1" type="ORF">RISK_000814</name>
</gene>
<proteinExistence type="predicted"/>
<dbReference type="Proteomes" id="UP000036367">
    <property type="component" value="Unassembled WGS sequence"/>
</dbReference>
<protein>
    <submittedName>
        <fullName evidence="1">Uncharacterized protein</fullName>
    </submittedName>
</protein>
<accession>A0A0J1BKR2</accession>
<evidence type="ECO:0000313" key="2">
    <source>
        <dbReference type="Proteomes" id="UP000036367"/>
    </source>
</evidence>
<organism evidence="1 2">
    <name type="scientific">Rhodopirellula islandica</name>
    <dbReference type="NCBI Taxonomy" id="595434"/>
    <lineage>
        <taxon>Bacteria</taxon>
        <taxon>Pseudomonadati</taxon>
        <taxon>Planctomycetota</taxon>
        <taxon>Planctomycetia</taxon>
        <taxon>Pirellulales</taxon>
        <taxon>Pirellulaceae</taxon>
        <taxon>Rhodopirellula</taxon>
    </lineage>
</organism>
<dbReference type="EMBL" id="LECT01000007">
    <property type="protein sequence ID" value="KLU07013.1"/>
    <property type="molecule type" value="Genomic_DNA"/>
</dbReference>
<dbReference type="PATRIC" id="fig|595434.4.peg.789"/>
<evidence type="ECO:0000313" key="1">
    <source>
        <dbReference type="EMBL" id="KLU07013.1"/>
    </source>
</evidence>
<name>A0A0J1BKR2_RHOIS</name>
<comment type="caution">
    <text evidence="1">The sequence shown here is derived from an EMBL/GenBank/DDBJ whole genome shotgun (WGS) entry which is preliminary data.</text>
</comment>
<reference evidence="1" key="1">
    <citation type="submission" date="2015-05" db="EMBL/GenBank/DDBJ databases">
        <title>Permanent draft genome of Rhodopirellula islandicus K833.</title>
        <authorList>
            <person name="Kizina J."/>
            <person name="Richter M."/>
            <person name="Glockner F.O."/>
            <person name="Harder J."/>
        </authorList>
    </citation>
    <scope>NUCLEOTIDE SEQUENCE [LARGE SCALE GENOMIC DNA]</scope>
    <source>
        <strain evidence="1">K833</strain>
    </source>
</reference>
<sequence>MSIIAGKHYTLPLHETAPEAGAPRSKRPITPAFSISLSECSVANSGSIDSFF</sequence>
<keyword evidence="2" id="KW-1185">Reference proteome</keyword>